<organism evidence="7 8">
    <name type="scientific">Cryptolaemus montrouzieri</name>
    <dbReference type="NCBI Taxonomy" id="559131"/>
    <lineage>
        <taxon>Eukaryota</taxon>
        <taxon>Metazoa</taxon>
        <taxon>Ecdysozoa</taxon>
        <taxon>Arthropoda</taxon>
        <taxon>Hexapoda</taxon>
        <taxon>Insecta</taxon>
        <taxon>Pterygota</taxon>
        <taxon>Neoptera</taxon>
        <taxon>Endopterygota</taxon>
        <taxon>Coleoptera</taxon>
        <taxon>Polyphaga</taxon>
        <taxon>Cucujiformia</taxon>
        <taxon>Coccinelloidea</taxon>
        <taxon>Coccinellidae</taxon>
        <taxon>Scymninae</taxon>
        <taxon>Scymnini</taxon>
        <taxon>Cryptolaemus</taxon>
    </lineage>
</organism>
<evidence type="ECO:0000256" key="2">
    <source>
        <dbReference type="ARBA" id="ARBA00022692"/>
    </source>
</evidence>
<accession>A0ABD2NB53</accession>
<dbReference type="Proteomes" id="UP001516400">
    <property type="component" value="Unassembled WGS sequence"/>
</dbReference>
<proteinExistence type="predicted"/>
<evidence type="ECO:0000313" key="8">
    <source>
        <dbReference type="Proteomes" id="UP001516400"/>
    </source>
</evidence>
<dbReference type="AlphaFoldDB" id="A0ABD2NB53"/>
<keyword evidence="4 6" id="KW-0472">Membrane</keyword>
<protein>
    <submittedName>
        <fullName evidence="7">Uncharacterized protein</fullName>
    </submittedName>
</protein>
<dbReference type="InterPro" id="IPR026673">
    <property type="entry name" value="SPEC3/Stum"/>
</dbReference>
<evidence type="ECO:0000256" key="4">
    <source>
        <dbReference type="ARBA" id="ARBA00023136"/>
    </source>
</evidence>
<reference evidence="7 8" key="1">
    <citation type="journal article" date="2021" name="BMC Biol.">
        <title>Horizontally acquired antibacterial genes associated with adaptive radiation of ladybird beetles.</title>
        <authorList>
            <person name="Li H.S."/>
            <person name="Tang X.F."/>
            <person name="Huang Y.H."/>
            <person name="Xu Z.Y."/>
            <person name="Chen M.L."/>
            <person name="Du X.Y."/>
            <person name="Qiu B.Y."/>
            <person name="Chen P.T."/>
            <person name="Zhang W."/>
            <person name="Slipinski A."/>
            <person name="Escalona H.E."/>
            <person name="Waterhouse R.M."/>
            <person name="Zwick A."/>
            <person name="Pang H."/>
        </authorList>
    </citation>
    <scope>NUCLEOTIDE SEQUENCE [LARGE SCALE GENOMIC DNA]</scope>
    <source>
        <strain evidence="7">SYSU2018</strain>
    </source>
</reference>
<comment type="subcellular location">
    <subcellularLocation>
        <location evidence="1">Membrane</location>
        <topology evidence="1">Multi-pass membrane protein</topology>
    </subcellularLocation>
</comment>
<evidence type="ECO:0000256" key="3">
    <source>
        <dbReference type="ARBA" id="ARBA00022989"/>
    </source>
</evidence>
<feature type="transmembrane region" description="Helical" evidence="6">
    <location>
        <begin position="240"/>
        <end position="267"/>
    </location>
</feature>
<dbReference type="PANTHER" id="PTHR21676">
    <property type="entry name" value="PROTEIN STUM"/>
    <property type="match status" value="1"/>
</dbReference>
<name>A0ABD2NB53_9CUCU</name>
<evidence type="ECO:0000256" key="6">
    <source>
        <dbReference type="SAM" id="Phobius"/>
    </source>
</evidence>
<feature type="region of interest" description="Disordered" evidence="5">
    <location>
        <begin position="1"/>
        <end position="48"/>
    </location>
</feature>
<dbReference type="GO" id="GO:0016020">
    <property type="term" value="C:membrane"/>
    <property type="evidence" value="ECO:0007669"/>
    <property type="project" value="UniProtKB-SubCell"/>
</dbReference>
<keyword evidence="3 6" id="KW-1133">Transmembrane helix</keyword>
<feature type="transmembrane region" description="Helical" evidence="6">
    <location>
        <begin position="279"/>
        <end position="300"/>
    </location>
</feature>
<sequence>MPLHEEENGYGVVKNGGLPPDNAPNNNGGHPKPPDPSGNGKENVSRAAKFLASAKDKILCKSCRKGENEKSNLPSKRFEEEDQSKTGCFSCLKKKEQIKQSIKISVEEDGKEIKASCWDRMKCCGTKNKSGEPQGCLPCAKRKPAWEERRDSILSDLPSRITCWTRCKNFMKKLFCLHLCKKKRKFEDLSVSRRASTLSKKKSLTPTALPIEDQTPKLDLSLVEHSSPMKAAIPVLPICLAWFCLVMNCFLPGTGTALSGIFACALVNQDSHKRTACDLVLAPSSLTVLWVLVSVLRYSFVWLDGDGPYGGV</sequence>
<dbReference type="Pfam" id="PF15795">
    <property type="entry name" value="Spec3"/>
    <property type="match status" value="1"/>
</dbReference>
<keyword evidence="8" id="KW-1185">Reference proteome</keyword>
<dbReference type="PANTHER" id="PTHR21676:SF6">
    <property type="entry name" value="PROTEIN STUM"/>
    <property type="match status" value="1"/>
</dbReference>
<evidence type="ECO:0000256" key="5">
    <source>
        <dbReference type="SAM" id="MobiDB-lite"/>
    </source>
</evidence>
<evidence type="ECO:0000313" key="7">
    <source>
        <dbReference type="EMBL" id="KAL3275822.1"/>
    </source>
</evidence>
<gene>
    <name evidence="7" type="ORF">HHI36_020566</name>
</gene>
<keyword evidence="2 6" id="KW-0812">Transmembrane</keyword>
<evidence type="ECO:0000256" key="1">
    <source>
        <dbReference type="ARBA" id="ARBA00004141"/>
    </source>
</evidence>
<comment type="caution">
    <text evidence="7">The sequence shown here is derived from an EMBL/GenBank/DDBJ whole genome shotgun (WGS) entry which is preliminary data.</text>
</comment>
<dbReference type="EMBL" id="JABFTP020000083">
    <property type="protein sequence ID" value="KAL3275822.1"/>
    <property type="molecule type" value="Genomic_DNA"/>
</dbReference>